<feature type="domain" description="DDH" evidence="1">
    <location>
        <begin position="22"/>
        <end position="158"/>
    </location>
</feature>
<dbReference type="Pfam" id="PF02272">
    <property type="entry name" value="DHHA1"/>
    <property type="match status" value="1"/>
</dbReference>
<proteinExistence type="predicted"/>
<dbReference type="InterPro" id="IPR051319">
    <property type="entry name" value="Oligoribo/pAp-PDE_c-di-AMP_PDE"/>
</dbReference>
<protein>
    <recommendedName>
        <fullName evidence="5">Phosphoesterase</fullName>
    </recommendedName>
</protein>
<dbReference type="PANTHER" id="PTHR47618:SF1">
    <property type="entry name" value="BIFUNCTIONAL OLIGORIBONUCLEASE AND PAP PHOSPHATASE NRNA"/>
    <property type="match status" value="1"/>
</dbReference>
<reference evidence="3 4" key="1">
    <citation type="submission" date="2015-10" db="EMBL/GenBank/DDBJ databases">
        <title>Metagenome-Assembled Genomes uncover a global brackish microbiome.</title>
        <authorList>
            <person name="Hugerth L.W."/>
            <person name="Larsson J."/>
            <person name="Alneberg J."/>
            <person name="Lindh M.V."/>
            <person name="Legrand C."/>
            <person name="Pinhassi J."/>
            <person name="Andersson A.F."/>
        </authorList>
    </citation>
    <scope>NUCLEOTIDE SEQUENCE [LARGE SCALE GENOMIC DNA]</scope>
    <source>
        <strain evidence="3">BACL9 MAG-120924-bin69</strain>
    </source>
</reference>
<dbReference type="Pfam" id="PF01368">
    <property type="entry name" value="DHH"/>
    <property type="match status" value="1"/>
</dbReference>
<dbReference type="Gene3D" id="3.10.310.30">
    <property type="match status" value="1"/>
</dbReference>
<dbReference type="InterPro" id="IPR001667">
    <property type="entry name" value="DDH_dom"/>
</dbReference>
<dbReference type="EMBL" id="LIDN01000007">
    <property type="protein sequence ID" value="KRP34474.1"/>
    <property type="molecule type" value="Genomic_DNA"/>
</dbReference>
<feature type="domain" description="DHHA1" evidence="2">
    <location>
        <begin position="235"/>
        <end position="318"/>
    </location>
</feature>
<evidence type="ECO:0000313" key="4">
    <source>
        <dbReference type="Proteomes" id="UP000051220"/>
    </source>
</evidence>
<organism evidence="3 4">
    <name type="scientific">Verrucomicrobia subdivision 6 bacterium BACL9 MAG-120924-bin69</name>
    <dbReference type="NCBI Taxonomy" id="1655635"/>
    <lineage>
        <taxon>Bacteria</taxon>
        <taxon>Pseudomonadati</taxon>
        <taxon>Verrucomicrobiota</taxon>
        <taxon>Verrucomicrobiia</taxon>
        <taxon>Verrucomicrobiales</taxon>
        <taxon>Verrucomicrobia subdivision 6</taxon>
    </lineage>
</organism>
<sequence length="324" mass="34934">MDKALTQKIIDRLAAAKNPVLLAHIRPDGDAFGSLLALGHALRDRGQRPSLFVEGGMIPMYQFLPGSERVLDLPSQLPPETDCLVALDTSTRDRLGQKTLSWPQPIDIVIDHHISNPAFGKLNLIVPEIPSTTGVLFELFQQATWKISAANATCLYTGLTTDTGSFRYRGTNAHTLHAAAKLVELGADPAEIAKQCYLSITHERFALRKMVSNTISIKNDKKSAYLTILPDFYTKTGAKSEDAEGIIEEVASIQGVEVGSLFEFMPEGGLRVSLRSKGKVDVNAIASSFGGGGHKAAAGIRFAKDAEKNRDLVLAAISHSVASL</sequence>
<dbReference type="InterPro" id="IPR038763">
    <property type="entry name" value="DHH_sf"/>
</dbReference>
<evidence type="ECO:0000259" key="2">
    <source>
        <dbReference type="Pfam" id="PF02272"/>
    </source>
</evidence>
<evidence type="ECO:0000313" key="3">
    <source>
        <dbReference type="EMBL" id="KRP34474.1"/>
    </source>
</evidence>
<dbReference type="InterPro" id="IPR003156">
    <property type="entry name" value="DHHA1_dom"/>
</dbReference>
<dbReference type="PANTHER" id="PTHR47618">
    <property type="entry name" value="BIFUNCTIONAL OLIGORIBONUCLEASE AND PAP PHOSPHATASE NRNA"/>
    <property type="match status" value="1"/>
</dbReference>
<dbReference type="Proteomes" id="UP000051220">
    <property type="component" value="Unassembled WGS sequence"/>
</dbReference>
<evidence type="ECO:0000259" key="1">
    <source>
        <dbReference type="Pfam" id="PF01368"/>
    </source>
</evidence>
<dbReference type="Gene3D" id="3.90.1640.10">
    <property type="entry name" value="inorganic pyrophosphatase (n-terminal core)"/>
    <property type="match status" value="1"/>
</dbReference>
<dbReference type="GO" id="GO:0003676">
    <property type="term" value="F:nucleic acid binding"/>
    <property type="evidence" value="ECO:0007669"/>
    <property type="project" value="InterPro"/>
</dbReference>
<evidence type="ECO:0008006" key="5">
    <source>
        <dbReference type="Google" id="ProtNLM"/>
    </source>
</evidence>
<dbReference type="SUPFAM" id="SSF64182">
    <property type="entry name" value="DHH phosphoesterases"/>
    <property type="match status" value="1"/>
</dbReference>
<comment type="caution">
    <text evidence="3">The sequence shown here is derived from an EMBL/GenBank/DDBJ whole genome shotgun (WGS) entry which is preliminary data.</text>
</comment>
<name>A0A0R2XDX9_9BACT</name>
<gene>
    <name evidence="3" type="ORF">ABS33_00460</name>
</gene>
<accession>A0A0R2XDX9</accession>
<dbReference type="AlphaFoldDB" id="A0A0R2XDX9"/>